<evidence type="ECO:0000256" key="2">
    <source>
        <dbReference type="SAM" id="Phobius"/>
    </source>
</evidence>
<feature type="transmembrane region" description="Helical" evidence="2">
    <location>
        <begin position="105"/>
        <end position="125"/>
    </location>
</feature>
<dbReference type="Proteomes" id="UP001305414">
    <property type="component" value="Unassembled WGS sequence"/>
</dbReference>
<accession>A0AAN7UIG8</accession>
<comment type="caution">
    <text evidence="3">The sequence shown here is derived from an EMBL/GenBank/DDBJ whole genome shotgun (WGS) entry which is preliminary data.</text>
</comment>
<keyword evidence="4" id="KW-1185">Reference proteome</keyword>
<organism evidence="3 4">
    <name type="scientific">Xylaria bambusicola</name>
    <dbReference type="NCBI Taxonomy" id="326684"/>
    <lineage>
        <taxon>Eukaryota</taxon>
        <taxon>Fungi</taxon>
        <taxon>Dikarya</taxon>
        <taxon>Ascomycota</taxon>
        <taxon>Pezizomycotina</taxon>
        <taxon>Sordariomycetes</taxon>
        <taxon>Xylariomycetidae</taxon>
        <taxon>Xylariales</taxon>
        <taxon>Xylariaceae</taxon>
        <taxon>Xylaria</taxon>
    </lineage>
</organism>
<evidence type="ECO:0000313" key="3">
    <source>
        <dbReference type="EMBL" id="KAK5626536.1"/>
    </source>
</evidence>
<dbReference type="AlphaFoldDB" id="A0AAN7UIG8"/>
<name>A0AAN7UIG8_9PEZI</name>
<keyword evidence="2" id="KW-0812">Transmembrane</keyword>
<evidence type="ECO:0000313" key="4">
    <source>
        <dbReference type="Proteomes" id="UP001305414"/>
    </source>
</evidence>
<reference evidence="3 4" key="1">
    <citation type="submission" date="2023-10" db="EMBL/GenBank/DDBJ databases">
        <title>Draft genome sequence of Xylaria bambusicola isolate GMP-LS, the root and basal stem rot pathogen of sugarcane in Indonesia.</title>
        <authorList>
            <person name="Selvaraj P."/>
            <person name="Muralishankar V."/>
            <person name="Muruganantham S."/>
            <person name="Sp S."/>
            <person name="Haryani S."/>
            <person name="Lau K.J.X."/>
            <person name="Naqvi N.I."/>
        </authorList>
    </citation>
    <scope>NUCLEOTIDE SEQUENCE [LARGE SCALE GENOMIC DNA]</scope>
    <source>
        <strain evidence="3">GMP-LS</strain>
    </source>
</reference>
<protein>
    <submittedName>
        <fullName evidence="3">Uncharacterized protein</fullName>
    </submittedName>
</protein>
<feature type="region of interest" description="Disordered" evidence="1">
    <location>
        <begin position="40"/>
        <end position="66"/>
    </location>
</feature>
<dbReference type="EMBL" id="JAWHQM010000003">
    <property type="protein sequence ID" value="KAK5626536.1"/>
    <property type="molecule type" value="Genomic_DNA"/>
</dbReference>
<keyword evidence="2" id="KW-0472">Membrane</keyword>
<feature type="compositionally biased region" description="Low complexity" evidence="1">
    <location>
        <begin position="57"/>
        <end position="66"/>
    </location>
</feature>
<keyword evidence="2" id="KW-1133">Transmembrane helix</keyword>
<feature type="region of interest" description="Disordered" evidence="1">
    <location>
        <begin position="167"/>
        <end position="201"/>
    </location>
</feature>
<proteinExistence type="predicted"/>
<sequence>MLAMRTWMASEATSSHINEHIKQTLTNKVLPIIFRLHPLKPSPRHSNSSRAAPERTQSSLPSQQPYPLPKLMMNISVCPHPDPAAVAATEREIFNNYQFKAMTSILGVVVVFWLCTSIFFIYHFYKSTRANTIRRRFNEDQVESILYESRMEFVFWADNYRRRQQQAQQQRAQQQQVQQAQQNQQTQQTQQNQQQAETQGS</sequence>
<gene>
    <name evidence="3" type="ORF">RRF57_002251</name>
</gene>
<evidence type="ECO:0000256" key="1">
    <source>
        <dbReference type="SAM" id="MobiDB-lite"/>
    </source>
</evidence>